<dbReference type="GO" id="GO:0045947">
    <property type="term" value="P:negative regulation of translational initiation"/>
    <property type="evidence" value="ECO:0007669"/>
    <property type="project" value="InterPro"/>
</dbReference>
<dbReference type="PANTHER" id="PTHR13154:SF6">
    <property type="entry name" value="GEO05078P1"/>
    <property type="match status" value="1"/>
</dbReference>
<protein>
    <submittedName>
        <fullName evidence="1">Polyadenylate-binding protein-interacting protein 2</fullName>
    </submittedName>
</protein>
<accession>A0A6F9DP08</accession>
<dbReference type="InterPro" id="IPR040396">
    <property type="entry name" value="PAIP2-like"/>
</dbReference>
<gene>
    <name evidence="1" type="primary">Paip2b</name>
</gene>
<proteinExistence type="evidence at transcript level"/>
<dbReference type="EMBL" id="LR788773">
    <property type="protein sequence ID" value="CAB3264635.1"/>
    <property type="molecule type" value="mRNA"/>
</dbReference>
<organism evidence="1">
    <name type="scientific">Phallusia mammillata</name>
    <dbReference type="NCBI Taxonomy" id="59560"/>
    <lineage>
        <taxon>Eukaryota</taxon>
        <taxon>Metazoa</taxon>
        <taxon>Chordata</taxon>
        <taxon>Tunicata</taxon>
        <taxon>Ascidiacea</taxon>
        <taxon>Phlebobranchia</taxon>
        <taxon>Ascidiidae</taxon>
        <taxon>Phallusia</taxon>
    </lineage>
</organism>
<evidence type="ECO:0000313" key="1">
    <source>
        <dbReference type="EMBL" id="CAB3264635.1"/>
    </source>
</evidence>
<dbReference type="GO" id="GO:0000900">
    <property type="term" value="F:mRNA regulatory element binding translation repressor activity"/>
    <property type="evidence" value="ECO:0007669"/>
    <property type="project" value="InterPro"/>
</dbReference>
<dbReference type="PANTHER" id="PTHR13154">
    <property type="entry name" value="POLYADENYLATE-BINDING PROTEIN-INTERACTING PROTEIN 2"/>
    <property type="match status" value="1"/>
</dbReference>
<dbReference type="AlphaFoldDB" id="A0A6F9DP08"/>
<sequence>MKGPPETLEKDRRPEINAVECIFEPQFDDAVNSAVVMVEPCIVFENQEEIANVGESEVNPPDVVDANDLLQEYGWMANSDEFDEEALEEIQQEDYIERCFEDMWQEEARIMHLVGAPDGPAQELQVENNLEKLSVNQSATFVPQAHLNPNADDFIPRSSSDS</sequence>
<reference evidence="1" key="1">
    <citation type="submission" date="2020-04" db="EMBL/GenBank/DDBJ databases">
        <authorList>
            <person name="Neveu A P."/>
        </authorList>
    </citation>
    <scope>NUCLEOTIDE SEQUENCE</scope>
    <source>
        <tissue evidence="1">Whole embryo</tissue>
    </source>
</reference>
<dbReference type="GO" id="GO:0005737">
    <property type="term" value="C:cytoplasm"/>
    <property type="evidence" value="ECO:0007669"/>
    <property type="project" value="TreeGrafter"/>
</dbReference>
<name>A0A6F9DP08_9ASCI</name>